<dbReference type="Proteomes" id="UP001230649">
    <property type="component" value="Unassembled WGS sequence"/>
</dbReference>
<protein>
    <submittedName>
        <fullName evidence="1">Uncharacterized protein</fullName>
    </submittedName>
</protein>
<evidence type="ECO:0000313" key="2">
    <source>
        <dbReference type="Proteomes" id="UP001230649"/>
    </source>
</evidence>
<accession>A0ACC2W458</accession>
<keyword evidence="2" id="KW-1185">Reference proteome</keyword>
<comment type="caution">
    <text evidence="1">The sequence shown here is derived from an EMBL/GenBank/DDBJ whole genome shotgun (WGS) entry which is preliminary data.</text>
</comment>
<proteinExistence type="predicted"/>
<gene>
    <name evidence="1" type="ORF">QFC20_004191</name>
</gene>
<sequence length="176" mass="19387">MKEAVETYWQGNETVKAQLEKHLDRIYYQLFAKDQTCPQTRGEEQSPIDGSRADTLHATTSLDTSCIMSGKASFSVSSRAGGAKREAAELSRALAKYSARQYSRNAPSVIAERLAISEPWPLVLQVGTREHEGRRLVRKVEILTDLIERHYRGSSPESLSTTYAEISAPGATAGIA</sequence>
<organism evidence="1 2">
    <name type="scientific">Naganishia adeliensis</name>
    <dbReference type="NCBI Taxonomy" id="92952"/>
    <lineage>
        <taxon>Eukaryota</taxon>
        <taxon>Fungi</taxon>
        <taxon>Dikarya</taxon>
        <taxon>Basidiomycota</taxon>
        <taxon>Agaricomycotina</taxon>
        <taxon>Tremellomycetes</taxon>
        <taxon>Filobasidiales</taxon>
        <taxon>Filobasidiaceae</taxon>
        <taxon>Naganishia</taxon>
    </lineage>
</organism>
<dbReference type="EMBL" id="JASBWS010000046">
    <property type="protein sequence ID" value="KAJ9105856.1"/>
    <property type="molecule type" value="Genomic_DNA"/>
</dbReference>
<name>A0ACC2W458_9TREE</name>
<reference evidence="1" key="1">
    <citation type="submission" date="2023-04" db="EMBL/GenBank/DDBJ databases">
        <title>Draft Genome sequencing of Naganishia species isolated from polar environments using Oxford Nanopore Technology.</title>
        <authorList>
            <person name="Leo P."/>
            <person name="Venkateswaran K."/>
        </authorList>
    </citation>
    <scope>NUCLEOTIDE SEQUENCE</scope>
    <source>
        <strain evidence="1">MNA-CCFEE 5262</strain>
    </source>
</reference>
<evidence type="ECO:0000313" key="1">
    <source>
        <dbReference type="EMBL" id="KAJ9105856.1"/>
    </source>
</evidence>